<dbReference type="Pfam" id="PF03992">
    <property type="entry name" value="ABM"/>
    <property type="match status" value="1"/>
</dbReference>
<reference evidence="2" key="1">
    <citation type="submission" date="2020-11" db="EMBL/GenBank/DDBJ databases">
        <title>Isolation and identification of active actinomycetes.</title>
        <authorList>
            <person name="Yu B."/>
        </authorList>
    </citation>
    <scope>NUCLEOTIDE SEQUENCE</scope>
    <source>
        <strain evidence="2">NEAU-YB345</strain>
    </source>
</reference>
<comment type="caution">
    <text evidence="2">The sequence shown here is derived from an EMBL/GenBank/DDBJ whole genome shotgun (WGS) entry which is preliminary data.</text>
</comment>
<dbReference type="Proteomes" id="UP000657385">
    <property type="component" value="Unassembled WGS sequence"/>
</dbReference>
<dbReference type="InterPro" id="IPR011008">
    <property type="entry name" value="Dimeric_a/b-barrel"/>
</dbReference>
<evidence type="ECO:0000313" key="3">
    <source>
        <dbReference type="Proteomes" id="UP000657385"/>
    </source>
</evidence>
<keyword evidence="3" id="KW-1185">Reference proteome</keyword>
<proteinExistence type="predicted"/>
<protein>
    <submittedName>
        <fullName evidence="2">Antibiotic biosynthesis monooxygenase</fullName>
    </submittedName>
</protein>
<dbReference type="InterPro" id="IPR007138">
    <property type="entry name" value="ABM_dom"/>
</dbReference>
<dbReference type="AlphaFoldDB" id="A0A931B9K7"/>
<evidence type="ECO:0000313" key="2">
    <source>
        <dbReference type="EMBL" id="MBF9072052.1"/>
    </source>
</evidence>
<gene>
    <name evidence="2" type="ORF">I2501_28910</name>
</gene>
<dbReference type="EMBL" id="JADPRT010000014">
    <property type="protein sequence ID" value="MBF9072052.1"/>
    <property type="molecule type" value="Genomic_DNA"/>
</dbReference>
<keyword evidence="2" id="KW-0560">Oxidoreductase</keyword>
<feature type="domain" description="ABM" evidence="1">
    <location>
        <begin position="3"/>
        <end position="68"/>
    </location>
</feature>
<dbReference type="Gene3D" id="3.30.70.100">
    <property type="match status" value="1"/>
</dbReference>
<accession>A0A931B9K7</accession>
<sequence>MTIGLLARIEAKPEFADQVAALLTNAAALAEQEPHTLTWYAFREGPTTFGIFDTFADEEGRQAHLQGRIAAALMDSAPTMLAGTPVITPVDVLATKGR</sequence>
<dbReference type="GO" id="GO:0004497">
    <property type="term" value="F:monooxygenase activity"/>
    <property type="evidence" value="ECO:0007669"/>
    <property type="project" value="UniProtKB-KW"/>
</dbReference>
<keyword evidence="2" id="KW-0503">Monooxygenase</keyword>
<dbReference type="SUPFAM" id="SSF54909">
    <property type="entry name" value="Dimeric alpha+beta barrel"/>
    <property type="match status" value="1"/>
</dbReference>
<dbReference type="RefSeq" id="WP_196197214.1">
    <property type="nucleotide sequence ID" value="NZ_JADPRT010000014.1"/>
</dbReference>
<name>A0A931B9K7_9ACTN</name>
<organism evidence="2 3">
    <name type="scientific">Streptacidiphilus fuscans</name>
    <dbReference type="NCBI Taxonomy" id="2789292"/>
    <lineage>
        <taxon>Bacteria</taxon>
        <taxon>Bacillati</taxon>
        <taxon>Actinomycetota</taxon>
        <taxon>Actinomycetes</taxon>
        <taxon>Kitasatosporales</taxon>
        <taxon>Streptomycetaceae</taxon>
        <taxon>Streptacidiphilus</taxon>
    </lineage>
</organism>
<evidence type="ECO:0000259" key="1">
    <source>
        <dbReference type="Pfam" id="PF03992"/>
    </source>
</evidence>